<evidence type="ECO:0000313" key="2">
    <source>
        <dbReference type="Proteomes" id="UP000694892"/>
    </source>
</evidence>
<dbReference type="Proteomes" id="UP000694892">
    <property type="component" value="Chromosome 3L"/>
</dbReference>
<dbReference type="AlphaFoldDB" id="A0A974DDW9"/>
<dbReference type="EMBL" id="CM004470">
    <property type="protein sequence ID" value="OCT89983.1"/>
    <property type="molecule type" value="Genomic_DNA"/>
</dbReference>
<name>A0A974DDW9_XENLA</name>
<protein>
    <submittedName>
        <fullName evidence="1">Uncharacterized protein</fullName>
    </submittedName>
</protein>
<organism evidence="1 2">
    <name type="scientific">Xenopus laevis</name>
    <name type="common">African clawed frog</name>
    <dbReference type="NCBI Taxonomy" id="8355"/>
    <lineage>
        <taxon>Eukaryota</taxon>
        <taxon>Metazoa</taxon>
        <taxon>Chordata</taxon>
        <taxon>Craniata</taxon>
        <taxon>Vertebrata</taxon>
        <taxon>Euteleostomi</taxon>
        <taxon>Amphibia</taxon>
        <taxon>Batrachia</taxon>
        <taxon>Anura</taxon>
        <taxon>Pipoidea</taxon>
        <taxon>Pipidae</taxon>
        <taxon>Xenopodinae</taxon>
        <taxon>Xenopus</taxon>
        <taxon>Xenopus</taxon>
    </lineage>
</organism>
<gene>
    <name evidence="1" type="ORF">XELAEV_18018598mg</name>
</gene>
<proteinExistence type="predicted"/>
<reference evidence="2" key="1">
    <citation type="journal article" date="2016" name="Nature">
        <title>Genome evolution in the allotetraploid frog Xenopus laevis.</title>
        <authorList>
            <person name="Session A.M."/>
            <person name="Uno Y."/>
            <person name="Kwon T."/>
            <person name="Chapman J.A."/>
            <person name="Toyoda A."/>
            <person name="Takahashi S."/>
            <person name="Fukui A."/>
            <person name="Hikosaka A."/>
            <person name="Suzuki A."/>
            <person name="Kondo M."/>
            <person name="van Heeringen S.J."/>
            <person name="Quigley I."/>
            <person name="Heinz S."/>
            <person name="Ogino H."/>
            <person name="Ochi H."/>
            <person name="Hellsten U."/>
            <person name="Lyons J.B."/>
            <person name="Simakov O."/>
            <person name="Putnam N."/>
            <person name="Stites J."/>
            <person name="Kuroki Y."/>
            <person name="Tanaka T."/>
            <person name="Michiue T."/>
            <person name="Watanabe M."/>
            <person name="Bogdanovic O."/>
            <person name="Lister R."/>
            <person name="Georgiou G."/>
            <person name="Paranjpe S.S."/>
            <person name="van Kruijsbergen I."/>
            <person name="Shu S."/>
            <person name="Carlson J."/>
            <person name="Kinoshita T."/>
            <person name="Ohta Y."/>
            <person name="Mawaribuchi S."/>
            <person name="Jenkins J."/>
            <person name="Grimwood J."/>
            <person name="Schmutz J."/>
            <person name="Mitros T."/>
            <person name="Mozaffari S.V."/>
            <person name="Suzuki Y."/>
            <person name="Haramoto Y."/>
            <person name="Yamamoto T.S."/>
            <person name="Takagi C."/>
            <person name="Heald R."/>
            <person name="Miller K."/>
            <person name="Haudenschild C."/>
            <person name="Kitzman J."/>
            <person name="Nakayama T."/>
            <person name="Izutsu Y."/>
            <person name="Robert J."/>
            <person name="Fortriede J."/>
            <person name="Burns K."/>
            <person name="Lotay V."/>
            <person name="Karimi K."/>
            <person name="Yasuoka Y."/>
            <person name="Dichmann D.S."/>
            <person name="Flajnik M.F."/>
            <person name="Houston D.W."/>
            <person name="Shendure J."/>
            <person name="DuPasquier L."/>
            <person name="Vize P.D."/>
            <person name="Zorn A.M."/>
            <person name="Ito M."/>
            <person name="Marcotte E.M."/>
            <person name="Wallingford J.B."/>
            <person name="Ito Y."/>
            <person name="Asashima M."/>
            <person name="Ueno N."/>
            <person name="Matsuda Y."/>
            <person name="Veenstra G.J."/>
            <person name="Fujiyama A."/>
            <person name="Harland R.M."/>
            <person name="Taira M."/>
            <person name="Rokhsar D.S."/>
        </authorList>
    </citation>
    <scope>NUCLEOTIDE SEQUENCE [LARGE SCALE GENOMIC DNA]</scope>
    <source>
        <strain evidence="2">J</strain>
    </source>
</reference>
<sequence>MITSAIKGLCITKVTFSHLHIAFCTIAVALSHNHMERAHYLLSSTSIPANVFRSHLMLLLFNLTRTPNTPL</sequence>
<accession>A0A974DDW9</accession>
<evidence type="ECO:0000313" key="1">
    <source>
        <dbReference type="EMBL" id="OCT89983.1"/>
    </source>
</evidence>